<dbReference type="InterPro" id="IPR038740">
    <property type="entry name" value="BioF2-like_GNAT_dom"/>
</dbReference>
<proteinExistence type="predicted"/>
<dbReference type="Gene3D" id="3.40.630.30">
    <property type="match status" value="1"/>
</dbReference>
<dbReference type="PANTHER" id="PTHR36174">
    <property type="entry name" value="LIPID II:GLYCINE GLYCYLTRANSFERASE"/>
    <property type="match status" value="1"/>
</dbReference>
<dbReference type="EMBL" id="AP022563">
    <property type="protein sequence ID" value="BBX20093.1"/>
    <property type="molecule type" value="Genomic_DNA"/>
</dbReference>
<evidence type="ECO:0000313" key="2">
    <source>
        <dbReference type="EMBL" id="BBX20093.1"/>
    </source>
</evidence>
<dbReference type="Pfam" id="PF13480">
    <property type="entry name" value="Acetyltransf_6"/>
    <property type="match status" value="1"/>
</dbReference>
<gene>
    <name evidence="2" type="ORF">MDUV_49530</name>
</gene>
<dbReference type="PANTHER" id="PTHR36174:SF1">
    <property type="entry name" value="LIPID II:GLYCINE GLYCYLTRANSFERASE"/>
    <property type="match status" value="1"/>
</dbReference>
<reference evidence="2 3" key="1">
    <citation type="journal article" date="2019" name="Emerg. Microbes Infect.">
        <title>Comprehensive subspecies identification of 175 nontuberculous mycobacteria species based on 7547 genomic profiles.</title>
        <authorList>
            <person name="Matsumoto Y."/>
            <person name="Kinjo T."/>
            <person name="Motooka D."/>
            <person name="Nabeya D."/>
            <person name="Jung N."/>
            <person name="Uechi K."/>
            <person name="Horii T."/>
            <person name="Iida T."/>
            <person name="Fujita J."/>
            <person name="Nakamura S."/>
        </authorList>
    </citation>
    <scope>NUCLEOTIDE SEQUENCE [LARGE SCALE GENOMIC DNA]</scope>
    <source>
        <strain evidence="2 3">JCM 6396</strain>
    </source>
</reference>
<dbReference type="Proteomes" id="UP000467006">
    <property type="component" value="Chromosome"/>
</dbReference>
<dbReference type="InterPro" id="IPR016181">
    <property type="entry name" value="Acyl_CoA_acyltransferase"/>
</dbReference>
<evidence type="ECO:0000313" key="3">
    <source>
        <dbReference type="Proteomes" id="UP000467006"/>
    </source>
</evidence>
<evidence type="ECO:0000259" key="1">
    <source>
        <dbReference type="Pfam" id="PF13480"/>
    </source>
</evidence>
<dbReference type="InterPro" id="IPR050644">
    <property type="entry name" value="PG_Glycine_Bridge_Synth"/>
</dbReference>
<dbReference type="AlphaFoldDB" id="A0A7I7K7R1"/>
<organism evidence="2 3">
    <name type="scientific">Mycolicibacterium duvalii</name>
    <dbReference type="NCBI Taxonomy" id="39688"/>
    <lineage>
        <taxon>Bacteria</taxon>
        <taxon>Bacillati</taxon>
        <taxon>Actinomycetota</taxon>
        <taxon>Actinomycetes</taxon>
        <taxon>Mycobacteriales</taxon>
        <taxon>Mycobacteriaceae</taxon>
        <taxon>Mycolicibacterium</taxon>
    </lineage>
</organism>
<dbReference type="KEGG" id="mdu:MDUV_49530"/>
<sequence length="338" mass="37813">MPRDVWEAVFAADPEAMPTQSPAWVDCLSATGRFRDATRMYERSDGSVAVLPLVRSRGVGGVVHSMPQSWGYGGLISAPAKPDVALAEAVWRDLSASALRIHLRPNPVQEQVWEIVSAGRGVTALPSRAHILDLSGGFETVWRSRFKSQVRREVRRAEEAGVVVGTDCTGTFVPIFYELLQRSFDRWAVRQGEPPWLGRLRGCHRDPLNKFRRIAETMGDGCQISLAWYRDRPVAAILVLRAGLVAHYTRGAMDTAIDVPVKVNSLLHKTAVEHACRDGYLRYHMGDSGFSTGLAQFKTRFGAQQYDFAEYWLERLPVFRVQRAARETVKSLIGFRDA</sequence>
<accession>A0A7I7K7R1</accession>
<name>A0A7I7K7R1_9MYCO</name>
<keyword evidence="3" id="KW-1185">Reference proteome</keyword>
<dbReference type="SUPFAM" id="SSF55729">
    <property type="entry name" value="Acyl-CoA N-acyltransferases (Nat)"/>
    <property type="match status" value="1"/>
</dbReference>
<protein>
    <recommendedName>
        <fullName evidence="1">BioF2-like acetyltransferase domain-containing protein</fullName>
    </recommendedName>
</protein>
<feature type="domain" description="BioF2-like acetyltransferase" evidence="1">
    <location>
        <begin position="144"/>
        <end position="287"/>
    </location>
</feature>